<evidence type="ECO:0000256" key="2">
    <source>
        <dbReference type="ARBA" id="ARBA00004787"/>
    </source>
</evidence>
<dbReference type="GO" id="GO:0019288">
    <property type="term" value="P:isopentenyl diphosphate biosynthetic process, methylerythritol 4-phosphate pathway"/>
    <property type="evidence" value="ECO:0007669"/>
    <property type="project" value="UniProtKB-UniRule"/>
</dbReference>
<dbReference type="AlphaFoldDB" id="A0A1H5CHX1"/>
<evidence type="ECO:0000256" key="3">
    <source>
        <dbReference type="ARBA" id="ARBA00009789"/>
    </source>
</evidence>
<dbReference type="SUPFAM" id="SSF53448">
    <property type="entry name" value="Nucleotide-diphospho-sugar transferases"/>
    <property type="match status" value="1"/>
</dbReference>
<dbReference type="Pfam" id="PF01128">
    <property type="entry name" value="IspD"/>
    <property type="match status" value="1"/>
</dbReference>
<gene>
    <name evidence="7" type="primary">ispD</name>
    <name evidence="8" type="ORF">SAMN05421553_3062</name>
</gene>
<keyword evidence="5 7" id="KW-0548">Nucleotidyltransferase</keyword>
<keyword evidence="6 7" id="KW-0414">Isoprene biosynthesis</keyword>
<evidence type="ECO:0000256" key="7">
    <source>
        <dbReference type="HAMAP-Rule" id="MF_00108"/>
    </source>
</evidence>
<evidence type="ECO:0000256" key="5">
    <source>
        <dbReference type="ARBA" id="ARBA00022695"/>
    </source>
</evidence>
<keyword evidence="9" id="KW-1185">Reference proteome</keyword>
<comment type="pathway">
    <text evidence="2 7">Isoprenoid biosynthesis; isopentenyl diphosphate biosynthesis via DXP pathway; isopentenyl diphosphate from 1-deoxy-D-xylulose 5-phosphate: step 2/6.</text>
</comment>
<dbReference type="OrthoDB" id="9806837at2"/>
<organism evidence="8 9">
    <name type="scientific">Pseudomonas anguilliseptica</name>
    <dbReference type="NCBI Taxonomy" id="53406"/>
    <lineage>
        <taxon>Bacteria</taxon>
        <taxon>Pseudomonadati</taxon>
        <taxon>Pseudomonadota</taxon>
        <taxon>Gammaproteobacteria</taxon>
        <taxon>Pseudomonadales</taxon>
        <taxon>Pseudomonadaceae</taxon>
        <taxon>Pseudomonas</taxon>
    </lineage>
</organism>
<dbReference type="STRING" id="53406.SAMN05421553_3062"/>
<sequence>MNTSALPPFWALLPAAGIGSRMRADRPKQYLQLAGKSIIEHTLACFLEHPQLRVVVVSLAADDPYWPALSCAHDPRIHRADGGAERADSVLNGLLRLSELGAQEQDWVLVHDAARPNLARSDLDLLLSELADDPVGGLLAVPARDTLKRAGADGRVQVTVDRSTIWQAFTPQMFRLGELQRALADALIAGVAITDEASAIEWAGQAPRLIEGRSDNLKVTRPEDLRSLASLWHLKN</sequence>
<dbReference type="PANTHER" id="PTHR32125">
    <property type="entry name" value="2-C-METHYL-D-ERYTHRITOL 4-PHOSPHATE CYTIDYLYLTRANSFERASE, CHLOROPLASTIC"/>
    <property type="match status" value="1"/>
</dbReference>
<dbReference type="InterPro" id="IPR034683">
    <property type="entry name" value="IspD/TarI"/>
</dbReference>
<feature type="site" description="Transition state stabilizer" evidence="7">
    <location>
        <position position="21"/>
    </location>
</feature>
<dbReference type="EMBL" id="FNSC01000001">
    <property type="protein sequence ID" value="SED65940.1"/>
    <property type="molecule type" value="Genomic_DNA"/>
</dbReference>
<accession>A0A1H5CHX1</accession>
<comment type="similarity">
    <text evidence="3 7">Belongs to the IspD/TarI cytidylyltransferase family. IspD subfamily.</text>
</comment>
<dbReference type="CDD" id="cd02516">
    <property type="entry name" value="CDP-ME_synthetase"/>
    <property type="match status" value="1"/>
</dbReference>
<dbReference type="NCBIfam" id="TIGR00453">
    <property type="entry name" value="ispD"/>
    <property type="match status" value="1"/>
</dbReference>
<comment type="catalytic activity">
    <reaction evidence="1 7">
        <text>2-C-methyl-D-erythritol 4-phosphate + CTP + H(+) = 4-CDP-2-C-methyl-D-erythritol + diphosphate</text>
        <dbReference type="Rhea" id="RHEA:13429"/>
        <dbReference type="ChEBI" id="CHEBI:15378"/>
        <dbReference type="ChEBI" id="CHEBI:33019"/>
        <dbReference type="ChEBI" id="CHEBI:37563"/>
        <dbReference type="ChEBI" id="CHEBI:57823"/>
        <dbReference type="ChEBI" id="CHEBI:58262"/>
        <dbReference type="EC" id="2.7.7.60"/>
    </reaction>
</comment>
<feature type="site" description="Positions MEP for the nucleophilic attack" evidence="7">
    <location>
        <position position="218"/>
    </location>
</feature>
<dbReference type="PROSITE" id="PS01295">
    <property type="entry name" value="ISPD"/>
    <property type="match status" value="1"/>
</dbReference>
<reference evidence="9" key="1">
    <citation type="submission" date="2016-10" db="EMBL/GenBank/DDBJ databases">
        <authorList>
            <person name="Varghese N."/>
            <person name="Submissions S."/>
        </authorList>
    </citation>
    <scope>NUCLEOTIDE SEQUENCE [LARGE SCALE GENOMIC DNA]</scope>
    <source>
        <strain evidence="9">DSM 12111</strain>
    </source>
</reference>
<dbReference type="InterPro" id="IPR050088">
    <property type="entry name" value="IspD/TarI_cytidylyltransf_bact"/>
</dbReference>
<protein>
    <recommendedName>
        <fullName evidence="7">2-C-methyl-D-erythritol 4-phosphate cytidylyltransferase</fullName>
        <ecNumber evidence="7">2.7.7.60</ecNumber>
    </recommendedName>
    <alternativeName>
        <fullName evidence="7">4-diphosphocytidyl-2C-methyl-D-erythritol synthase</fullName>
    </alternativeName>
    <alternativeName>
        <fullName evidence="7">MEP cytidylyltransferase</fullName>
        <shortName evidence="7">MCT</shortName>
    </alternativeName>
</protein>
<dbReference type="Proteomes" id="UP000242849">
    <property type="component" value="Unassembled WGS sequence"/>
</dbReference>
<dbReference type="HAMAP" id="MF_00108">
    <property type="entry name" value="IspD"/>
    <property type="match status" value="1"/>
</dbReference>
<dbReference type="InterPro" id="IPR018294">
    <property type="entry name" value="ISPD_synthase_CS"/>
</dbReference>
<evidence type="ECO:0000313" key="8">
    <source>
        <dbReference type="EMBL" id="SED65940.1"/>
    </source>
</evidence>
<dbReference type="InterPro" id="IPR001228">
    <property type="entry name" value="IspD"/>
</dbReference>
<keyword evidence="4 7" id="KW-0808">Transferase</keyword>
<proteinExistence type="inferred from homology"/>
<evidence type="ECO:0000256" key="4">
    <source>
        <dbReference type="ARBA" id="ARBA00022679"/>
    </source>
</evidence>
<evidence type="ECO:0000313" key="9">
    <source>
        <dbReference type="Proteomes" id="UP000242849"/>
    </source>
</evidence>
<dbReference type="UniPathway" id="UPA00056">
    <property type="reaction ID" value="UER00093"/>
</dbReference>
<evidence type="ECO:0000256" key="6">
    <source>
        <dbReference type="ARBA" id="ARBA00023229"/>
    </source>
</evidence>
<dbReference type="GO" id="GO:0050518">
    <property type="term" value="F:2-C-methyl-D-erythritol 4-phosphate cytidylyltransferase activity"/>
    <property type="evidence" value="ECO:0007669"/>
    <property type="project" value="UniProtKB-UniRule"/>
</dbReference>
<dbReference type="Gene3D" id="3.90.550.10">
    <property type="entry name" value="Spore Coat Polysaccharide Biosynthesis Protein SpsA, Chain A"/>
    <property type="match status" value="1"/>
</dbReference>
<dbReference type="FunFam" id="3.90.550.10:FF:000003">
    <property type="entry name" value="2-C-methyl-D-erythritol 4-phosphate cytidylyltransferase"/>
    <property type="match status" value="1"/>
</dbReference>
<name>A0A1H5CHX1_PSEAG</name>
<comment type="function">
    <text evidence="7">Catalyzes the formation of 4-diphosphocytidyl-2-C-methyl-D-erythritol from CTP and 2-C-methyl-D-erythritol 4-phosphate (MEP).</text>
</comment>
<dbReference type="EC" id="2.7.7.60" evidence="7"/>
<dbReference type="PANTHER" id="PTHR32125:SF4">
    <property type="entry name" value="2-C-METHYL-D-ERYTHRITOL 4-PHOSPHATE CYTIDYLYLTRANSFERASE, CHLOROPLASTIC"/>
    <property type="match status" value="1"/>
</dbReference>
<feature type="site" description="Positions MEP for the nucleophilic attack" evidence="7">
    <location>
        <position position="162"/>
    </location>
</feature>
<feature type="site" description="Transition state stabilizer" evidence="7">
    <location>
        <position position="28"/>
    </location>
</feature>
<dbReference type="InterPro" id="IPR029044">
    <property type="entry name" value="Nucleotide-diphossugar_trans"/>
</dbReference>
<evidence type="ECO:0000256" key="1">
    <source>
        <dbReference type="ARBA" id="ARBA00001282"/>
    </source>
</evidence>
<dbReference type="RefSeq" id="WP_090383302.1">
    <property type="nucleotide sequence ID" value="NZ_FNSC01000001.1"/>
</dbReference>